<sequence>MTSLYGISISVLSEIIETQRHVLDKSVAWAEEHEISEAQFLAERIYPNMLDLRLQVLIPLVLSRITIQKLSGKAIPAITPGSQTLAELYELNEETQRYLKDVKREEVDGKEDEEVTVEFFGEELRTSARDLVQKYTVPVSYFHLSTLYAKFRSMGVPLGKKDYTCVTMKDFKLVNP</sequence>
<organism evidence="1 2">
    <name type="scientific">Truncatella angustata</name>
    <dbReference type="NCBI Taxonomy" id="152316"/>
    <lineage>
        <taxon>Eukaryota</taxon>
        <taxon>Fungi</taxon>
        <taxon>Dikarya</taxon>
        <taxon>Ascomycota</taxon>
        <taxon>Pezizomycotina</taxon>
        <taxon>Sordariomycetes</taxon>
        <taxon>Xylariomycetidae</taxon>
        <taxon>Amphisphaeriales</taxon>
        <taxon>Sporocadaceae</taxon>
        <taxon>Truncatella</taxon>
    </lineage>
</organism>
<dbReference type="RefSeq" id="XP_045962722.1">
    <property type="nucleotide sequence ID" value="XM_046095524.1"/>
</dbReference>
<dbReference type="SUPFAM" id="SSF109854">
    <property type="entry name" value="DinB/YfiT-like putative metalloenzymes"/>
    <property type="match status" value="1"/>
</dbReference>
<dbReference type="GeneID" id="70124417"/>
<dbReference type="EMBL" id="JAGPXC010000002">
    <property type="protein sequence ID" value="KAH6658488.1"/>
    <property type="molecule type" value="Genomic_DNA"/>
</dbReference>
<proteinExistence type="predicted"/>
<reference evidence="1" key="1">
    <citation type="journal article" date="2021" name="Nat. Commun.">
        <title>Genetic determinants of endophytism in the Arabidopsis root mycobiome.</title>
        <authorList>
            <person name="Mesny F."/>
            <person name="Miyauchi S."/>
            <person name="Thiergart T."/>
            <person name="Pickel B."/>
            <person name="Atanasova L."/>
            <person name="Karlsson M."/>
            <person name="Huettel B."/>
            <person name="Barry K.W."/>
            <person name="Haridas S."/>
            <person name="Chen C."/>
            <person name="Bauer D."/>
            <person name="Andreopoulos W."/>
            <person name="Pangilinan J."/>
            <person name="LaButti K."/>
            <person name="Riley R."/>
            <person name="Lipzen A."/>
            <person name="Clum A."/>
            <person name="Drula E."/>
            <person name="Henrissat B."/>
            <person name="Kohler A."/>
            <person name="Grigoriev I.V."/>
            <person name="Martin F.M."/>
            <person name="Hacquard S."/>
        </authorList>
    </citation>
    <scope>NUCLEOTIDE SEQUENCE</scope>
    <source>
        <strain evidence="1">MPI-SDFR-AT-0073</strain>
    </source>
</reference>
<name>A0A9P9A1M4_9PEZI</name>
<accession>A0A9P9A1M4</accession>
<evidence type="ECO:0000313" key="1">
    <source>
        <dbReference type="EMBL" id="KAH6658488.1"/>
    </source>
</evidence>
<dbReference type="InterPro" id="IPR018531">
    <property type="entry name" value="DUF1993"/>
</dbReference>
<dbReference type="PANTHER" id="PTHR36922:SF1">
    <property type="entry name" value="DUF1993 DOMAIN-CONTAINING PROTEIN"/>
    <property type="match status" value="1"/>
</dbReference>
<comment type="caution">
    <text evidence="1">The sequence shown here is derived from an EMBL/GenBank/DDBJ whole genome shotgun (WGS) entry which is preliminary data.</text>
</comment>
<keyword evidence="2" id="KW-1185">Reference proteome</keyword>
<dbReference type="AlphaFoldDB" id="A0A9P9A1M4"/>
<dbReference type="OrthoDB" id="3724345at2759"/>
<dbReference type="Proteomes" id="UP000758603">
    <property type="component" value="Unassembled WGS sequence"/>
</dbReference>
<evidence type="ECO:0000313" key="2">
    <source>
        <dbReference type="Proteomes" id="UP000758603"/>
    </source>
</evidence>
<dbReference type="Gene3D" id="1.20.120.450">
    <property type="entry name" value="dinb family like domain"/>
    <property type="match status" value="1"/>
</dbReference>
<dbReference type="Pfam" id="PF09351">
    <property type="entry name" value="DUF1993"/>
    <property type="match status" value="1"/>
</dbReference>
<dbReference type="PANTHER" id="PTHR36922">
    <property type="entry name" value="BLL2446 PROTEIN"/>
    <property type="match status" value="1"/>
</dbReference>
<dbReference type="InterPro" id="IPR034660">
    <property type="entry name" value="DinB/YfiT-like"/>
</dbReference>
<gene>
    <name evidence="1" type="ORF">BKA67DRAFT_214886</name>
</gene>
<protein>
    <submittedName>
        <fullName evidence="1">Uncharacterized protein</fullName>
    </submittedName>
</protein>